<sequence length="59" mass="7066">MSYPRFMQFAYDRDDRSNPELPSDFTVRMLYKRKLFCWSQRYDSSGKRTLEKFGALSAA</sequence>
<organism evidence="1 2">
    <name type="scientific">Acropora cervicornis</name>
    <name type="common">Staghorn coral</name>
    <dbReference type="NCBI Taxonomy" id="6130"/>
    <lineage>
        <taxon>Eukaryota</taxon>
        <taxon>Metazoa</taxon>
        <taxon>Cnidaria</taxon>
        <taxon>Anthozoa</taxon>
        <taxon>Hexacorallia</taxon>
        <taxon>Scleractinia</taxon>
        <taxon>Astrocoeniina</taxon>
        <taxon>Acroporidae</taxon>
        <taxon>Acropora</taxon>
    </lineage>
</organism>
<name>A0AAD9QAA9_ACRCE</name>
<gene>
    <name evidence="1" type="ORF">P5673_020684</name>
</gene>
<reference evidence="1" key="1">
    <citation type="journal article" date="2023" name="G3 (Bethesda)">
        <title>Whole genome assembly and annotation of the endangered Caribbean coral Acropora cervicornis.</title>
        <authorList>
            <person name="Selwyn J.D."/>
            <person name="Vollmer S.V."/>
        </authorList>
    </citation>
    <scope>NUCLEOTIDE SEQUENCE</scope>
    <source>
        <strain evidence="1">K2</strain>
    </source>
</reference>
<dbReference type="EMBL" id="JARQWQ010000051">
    <property type="protein sequence ID" value="KAK2557200.1"/>
    <property type="molecule type" value="Genomic_DNA"/>
</dbReference>
<evidence type="ECO:0000313" key="2">
    <source>
        <dbReference type="Proteomes" id="UP001249851"/>
    </source>
</evidence>
<proteinExistence type="predicted"/>
<keyword evidence="2" id="KW-1185">Reference proteome</keyword>
<comment type="caution">
    <text evidence="1">The sequence shown here is derived from an EMBL/GenBank/DDBJ whole genome shotgun (WGS) entry which is preliminary data.</text>
</comment>
<accession>A0AAD9QAA9</accession>
<protein>
    <submittedName>
        <fullName evidence="1">Uncharacterized protein</fullName>
    </submittedName>
</protein>
<evidence type="ECO:0000313" key="1">
    <source>
        <dbReference type="EMBL" id="KAK2557200.1"/>
    </source>
</evidence>
<dbReference type="AlphaFoldDB" id="A0AAD9QAA9"/>
<reference evidence="1" key="2">
    <citation type="journal article" date="2023" name="Science">
        <title>Genomic signatures of disease resistance in endangered staghorn corals.</title>
        <authorList>
            <person name="Vollmer S.V."/>
            <person name="Selwyn J.D."/>
            <person name="Despard B.A."/>
            <person name="Roesel C.L."/>
        </authorList>
    </citation>
    <scope>NUCLEOTIDE SEQUENCE</scope>
    <source>
        <strain evidence="1">K2</strain>
    </source>
</reference>
<dbReference type="Proteomes" id="UP001249851">
    <property type="component" value="Unassembled WGS sequence"/>
</dbReference>